<name>A0AAE1NFW6_9EUCA</name>
<dbReference type="Proteomes" id="UP001292094">
    <property type="component" value="Unassembled WGS sequence"/>
</dbReference>
<evidence type="ECO:0000313" key="1">
    <source>
        <dbReference type="EMBL" id="KAK4288627.1"/>
    </source>
</evidence>
<comment type="caution">
    <text evidence="1">The sequence shown here is derived from an EMBL/GenBank/DDBJ whole genome shotgun (WGS) entry which is preliminary data.</text>
</comment>
<proteinExistence type="predicted"/>
<gene>
    <name evidence="1" type="ORF">Pmani_038350</name>
</gene>
<organism evidence="1 2">
    <name type="scientific">Petrolisthes manimaculis</name>
    <dbReference type="NCBI Taxonomy" id="1843537"/>
    <lineage>
        <taxon>Eukaryota</taxon>
        <taxon>Metazoa</taxon>
        <taxon>Ecdysozoa</taxon>
        <taxon>Arthropoda</taxon>
        <taxon>Crustacea</taxon>
        <taxon>Multicrustacea</taxon>
        <taxon>Malacostraca</taxon>
        <taxon>Eumalacostraca</taxon>
        <taxon>Eucarida</taxon>
        <taxon>Decapoda</taxon>
        <taxon>Pleocyemata</taxon>
        <taxon>Anomura</taxon>
        <taxon>Galatheoidea</taxon>
        <taxon>Porcellanidae</taxon>
        <taxon>Petrolisthes</taxon>
    </lineage>
</organism>
<dbReference type="EMBL" id="JAWZYT010006207">
    <property type="protein sequence ID" value="KAK4288627.1"/>
    <property type="molecule type" value="Genomic_DNA"/>
</dbReference>
<protein>
    <submittedName>
        <fullName evidence="1">Uncharacterized protein</fullName>
    </submittedName>
</protein>
<sequence>MPCQPTVSTASQPEPKTTLTVKIPTKHKIFSKFGHWEEGCFVEVGEVVVGEKRETEQIFGVGERRGGEWKGRIVVKIGGCEDTFVKGKRKLSVGKGTRERVLVDK</sequence>
<accession>A0AAE1NFW6</accession>
<dbReference type="AlphaFoldDB" id="A0AAE1NFW6"/>
<evidence type="ECO:0000313" key="2">
    <source>
        <dbReference type="Proteomes" id="UP001292094"/>
    </source>
</evidence>
<keyword evidence="2" id="KW-1185">Reference proteome</keyword>
<reference evidence="1" key="1">
    <citation type="submission" date="2023-11" db="EMBL/GenBank/DDBJ databases">
        <title>Genome assemblies of two species of porcelain crab, Petrolisthes cinctipes and Petrolisthes manimaculis (Anomura: Porcellanidae).</title>
        <authorList>
            <person name="Angst P."/>
        </authorList>
    </citation>
    <scope>NUCLEOTIDE SEQUENCE</scope>
    <source>
        <strain evidence="1">PB745_02</strain>
        <tissue evidence="1">Gill</tissue>
    </source>
</reference>